<evidence type="ECO:0000256" key="2">
    <source>
        <dbReference type="SAM" id="SignalP"/>
    </source>
</evidence>
<feature type="chain" id="PRO_5039716669" evidence="2">
    <location>
        <begin position="20"/>
        <end position="245"/>
    </location>
</feature>
<dbReference type="InterPro" id="IPR029050">
    <property type="entry name" value="Immunoprotect_excell_Ig-like"/>
</dbReference>
<sequence length="245" mass="27372">MKKKICLLAIMSVSIMLLSACSSTKTLKEEDNAIIAQYIAGSVLKFDTYYTDGLVYAYQRPSADGTAAVDTVQTVKLSDKVDYTNKVINAEDTTKVENSNSNEEVKETYSKLSDIYKNKNLRVDYKKYTTTTSYTGDYSEQAFNVEAKPGNQLVILEFKMKNSSKNKQTINLIRSGITYELNVDEEVYYPILSIVSNDIQQFNSTIAAGKSKNTVLIFEVPKESKMNNATLTVTNVDKVSLVTVK</sequence>
<proteinExistence type="predicted"/>
<dbReference type="Gene3D" id="2.60.40.1240">
    <property type="match status" value="1"/>
</dbReference>
<keyword evidence="1 2" id="KW-0732">Signal</keyword>
<dbReference type="EMBL" id="FRCP01000033">
    <property type="protein sequence ID" value="SHN04869.1"/>
    <property type="molecule type" value="Genomic_DNA"/>
</dbReference>
<dbReference type="AlphaFoldDB" id="A0A1M7NM74"/>
<protein>
    <submittedName>
        <fullName evidence="3">Uncharacterized protein</fullName>
    </submittedName>
</protein>
<reference evidence="3 4" key="1">
    <citation type="submission" date="2016-11" db="EMBL/GenBank/DDBJ databases">
        <authorList>
            <person name="Jaros S."/>
            <person name="Januszkiewicz K."/>
            <person name="Wedrychowicz H."/>
        </authorList>
    </citation>
    <scope>NUCLEOTIDE SEQUENCE [LARGE SCALE GENOMIC DNA]</scope>
    <source>
        <strain evidence="3 4">DSM 15930</strain>
    </source>
</reference>
<keyword evidence="4" id="KW-1185">Reference proteome</keyword>
<accession>A0A1M7NM74</accession>
<dbReference type="RefSeq" id="WP_170865572.1">
    <property type="nucleotide sequence ID" value="NZ_FRCP01000033.1"/>
</dbReference>
<organism evidence="3 4">
    <name type="scientific">Anaerosporobacter mobilis DSM 15930</name>
    <dbReference type="NCBI Taxonomy" id="1120996"/>
    <lineage>
        <taxon>Bacteria</taxon>
        <taxon>Bacillati</taxon>
        <taxon>Bacillota</taxon>
        <taxon>Clostridia</taxon>
        <taxon>Lachnospirales</taxon>
        <taxon>Lachnospiraceae</taxon>
        <taxon>Anaerosporobacter</taxon>
    </lineage>
</organism>
<evidence type="ECO:0000256" key="1">
    <source>
        <dbReference type="ARBA" id="ARBA00022729"/>
    </source>
</evidence>
<dbReference type="STRING" id="1120996.SAMN02746066_04604"/>
<feature type="signal peptide" evidence="2">
    <location>
        <begin position="1"/>
        <end position="19"/>
    </location>
</feature>
<name>A0A1M7NM74_9FIRM</name>
<dbReference type="PROSITE" id="PS51257">
    <property type="entry name" value="PROKAR_LIPOPROTEIN"/>
    <property type="match status" value="1"/>
</dbReference>
<evidence type="ECO:0000313" key="3">
    <source>
        <dbReference type="EMBL" id="SHN04869.1"/>
    </source>
</evidence>
<dbReference type="Proteomes" id="UP000184038">
    <property type="component" value="Unassembled WGS sequence"/>
</dbReference>
<gene>
    <name evidence="3" type="ORF">SAMN02746066_04604</name>
</gene>
<evidence type="ECO:0000313" key="4">
    <source>
        <dbReference type="Proteomes" id="UP000184038"/>
    </source>
</evidence>